<dbReference type="CDD" id="cd00712">
    <property type="entry name" value="AsnB"/>
    <property type="match status" value="1"/>
</dbReference>
<dbReference type="Pfam" id="PF13537">
    <property type="entry name" value="GATase_7"/>
    <property type="match status" value="1"/>
</dbReference>
<dbReference type="Pfam" id="PF00733">
    <property type="entry name" value="Asn_synthase"/>
    <property type="match status" value="1"/>
</dbReference>
<dbReference type="AlphaFoldDB" id="F0Z9A9"/>
<feature type="binding site" evidence="7">
    <location>
        <position position="301"/>
    </location>
    <ligand>
        <name>ATP</name>
        <dbReference type="ChEBI" id="CHEBI:30616"/>
    </ligand>
</feature>
<dbReference type="OrthoDB" id="409189at2759"/>
<evidence type="ECO:0000256" key="3">
    <source>
        <dbReference type="ARBA" id="ARBA00022840"/>
    </source>
</evidence>
<protein>
    <recommendedName>
        <fullName evidence="9">Glutamine amidotransferase type-2 domain-containing protein</fullName>
    </recommendedName>
</protein>
<dbReference type="InterPro" id="IPR033738">
    <property type="entry name" value="AsnB_N"/>
</dbReference>
<evidence type="ECO:0000256" key="2">
    <source>
        <dbReference type="ARBA" id="ARBA00022741"/>
    </source>
</evidence>
<feature type="binding site" evidence="7">
    <location>
        <begin position="418"/>
        <end position="419"/>
    </location>
    <ligand>
        <name>ATP</name>
        <dbReference type="ChEBI" id="CHEBI:30616"/>
    </ligand>
</feature>
<dbReference type="eggNOG" id="KOG0571">
    <property type="taxonomic scope" value="Eukaryota"/>
</dbReference>
<evidence type="ECO:0000256" key="1">
    <source>
        <dbReference type="ARBA" id="ARBA00005752"/>
    </source>
</evidence>
<evidence type="ECO:0000256" key="4">
    <source>
        <dbReference type="ARBA" id="ARBA00022962"/>
    </source>
</evidence>
<dbReference type="GO" id="GO:0006529">
    <property type="term" value="P:asparagine biosynthetic process"/>
    <property type="evidence" value="ECO:0007669"/>
    <property type="project" value="UniProtKB-KW"/>
</dbReference>
<dbReference type="InterPro" id="IPR014729">
    <property type="entry name" value="Rossmann-like_a/b/a_fold"/>
</dbReference>
<accession>F0Z9A9</accession>
<keyword evidence="6" id="KW-0028">Amino-acid biosynthesis</keyword>
<dbReference type="PROSITE" id="PS51278">
    <property type="entry name" value="GATASE_TYPE_2"/>
    <property type="match status" value="1"/>
</dbReference>
<evidence type="ECO:0000256" key="7">
    <source>
        <dbReference type="PIRSR" id="PIRSR001589-2"/>
    </source>
</evidence>
<dbReference type="KEGG" id="dpp:DICPUDRAFT_96549"/>
<keyword evidence="3 5" id="KW-0067">ATP-binding</keyword>
<feature type="active site" description="For GATase activity" evidence="6">
    <location>
        <position position="2"/>
    </location>
</feature>
<keyword evidence="2 5" id="KW-0547">Nucleotide-binding</keyword>
<dbReference type="SUPFAM" id="SSF56235">
    <property type="entry name" value="N-terminal nucleophile aminohydrolases (Ntn hydrolases)"/>
    <property type="match status" value="1"/>
</dbReference>
<dbReference type="InterPro" id="IPR051786">
    <property type="entry name" value="ASN_synthetase/amidase"/>
</dbReference>
<feature type="binding site" evidence="7">
    <location>
        <position position="113"/>
    </location>
    <ligand>
        <name>L-glutamine</name>
        <dbReference type="ChEBI" id="CHEBI:58359"/>
    </ligand>
</feature>
<dbReference type="InParanoid" id="F0Z9A9"/>
<dbReference type="STRING" id="5786.F0Z9A9"/>
<gene>
    <name evidence="10" type="ORF">DICPUDRAFT_96549</name>
</gene>
<keyword evidence="4 6" id="KW-0315">Glutamine amidotransferase</keyword>
<dbReference type="SUPFAM" id="SSF52402">
    <property type="entry name" value="Adenine nucleotide alpha hydrolases-like"/>
    <property type="match status" value="1"/>
</dbReference>
<comment type="similarity">
    <text evidence="1">Belongs to the asparagine synthetase family.</text>
</comment>
<dbReference type="EMBL" id="GL870957">
    <property type="protein sequence ID" value="EGC39439.1"/>
    <property type="molecule type" value="Genomic_DNA"/>
</dbReference>
<dbReference type="InterPro" id="IPR029055">
    <property type="entry name" value="Ntn_hydrolases_N"/>
</dbReference>
<dbReference type="InterPro" id="IPR017932">
    <property type="entry name" value="GATase_2_dom"/>
</dbReference>
<organism evidence="10 11">
    <name type="scientific">Dictyostelium purpureum</name>
    <name type="common">Slime mold</name>
    <dbReference type="NCBI Taxonomy" id="5786"/>
    <lineage>
        <taxon>Eukaryota</taxon>
        <taxon>Amoebozoa</taxon>
        <taxon>Evosea</taxon>
        <taxon>Eumycetozoa</taxon>
        <taxon>Dictyostelia</taxon>
        <taxon>Dictyosteliales</taxon>
        <taxon>Dictyosteliaceae</taxon>
        <taxon>Dictyostelium</taxon>
    </lineage>
</organism>
<evidence type="ECO:0000256" key="6">
    <source>
        <dbReference type="PIRSR" id="PIRSR001589-1"/>
    </source>
</evidence>
<dbReference type="GO" id="GO:0005524">
    <property type="term" value="F:ATP binding"/>
    <property type="evidence" value="ECO:0007669"/>
    <property type="project" value="UniProtKB-KW"/>
</dbReference>
<dbReference type="PIRSF" id="PIRSF001589">
    <property type="entry name" value="Asn_synthetase_glu-h"/>
    <property type="match status" value="1"/>
</dbReference>
<evidence type="ECO:0000313" key="10">
    <source>
        <dbReference type="EMBL" id="EGC39439.1"/>
    </source>
</evidence>
<dbReference type="Proteomes" id="UP000001064">
    <property type="component" value="Unassembled WGS sequence"/>
</dbReference>
<dbReference type="NCBIfam" id="TIGR01536">
    <property type="entry name" value="asn_synth_AEB"/>
    <property type="match status" value="1"/>
</dbReference>
<evidence type="ECO:0000256" key="8">
    <source>
        <dbReference type="PIRSR" id="PIRSR001589-3"/>
    </source>
</evidence>
<dbReference type="InterPro" id="IPR001962">
    <property type="entry name" value="Asn_synthase"/>
</dbReference>
<keyword evidence="6" id="KW-0061">Asparagine biosynthesis</keyword>
<proteinExistence type="inferred from homology"/>
<reference evidence="11" key="1">
    <citation type="journal article" date="2011" name="Genome Biol.">
        <title>Comparative genomics of the social amoebae Dictyostelium discoideum and Dictyostelium purpureum.</title>
        <authorList>
            <consortium name="US DOE Joint Genome Institute (JGI-PGF)"/>
            <person name="Sucgang R."/>
            <person name="Kuo A."/>
            <person name="Tian X."/>
            <person name="Salerno W."/>
            <person name="Parikh A."/>
            <person name="Feasley C.L."/>
            <person name="Dalin E."/>
            <person name="Tu H."/>
            <person name="Huang E."/>
            <person name="Barry K."/>
            <person name="Lindquist E."/>
            <person name="Shapiro H."/>
            <person name="Bruce D."/>
            <person name="Schmutz J."/>
            <person name="Salamov A."/>
            <person name="Fey P."/>
            <person name="Gaudet P."/>
            <person name="Anjard C."/>
            <person name="Babu M.M."/>
            <person name="Basu S."/>
            <person name="Bushmanova Y."/>
            <person name="van der Wel H."/>
            <person name="Katoh-Kurasawa M."/>
            <person name="Dinh C."/>
            <person name="Coutinho P.M."/>
            <person name="Saito T."/>
            <person name="Elias M."/>
            <person name="Schaap P."/>
            <person name="Kay R.R."/>
            <person name="Henrissat B."/>
            <person name="Eichinger L."/>
            <person name="Rivero F."/>
            <person name="Putnam N.H."/>
            <person name="West C.M."/>
            <person name="Loomis W.F."/>
            <person name="Chisholm R.L."/>
            <person name="Shaulsky G."/>
            <person name="Strassmann J.E."/>
            <person name="Queller D.C."/>
            <person name="Kuspa A."/>
            <person name="Grigoriev I.V."/>
        </authorList>
    </citation>
    <scope>NUCLEOTIDE SEQUENCE [LARGE SCALE GENOMIC DNA]</scope>
    <source>
        <strain evidence="11">QSDP1</strain>
    </source>
</reference>
<feature type="site" description="Important for beta-aspartyl-AMP intermediate formation" evidence="8">
    <location>
        <position position="420"/>
    </location>
</feature>
<dbReference type="VEuPathDB" id="AmoebaDB:DICPUDRAFT_96549"/>
<name>F0Z9A9_DICPU</name>
<dbReference type="Gene3D" id="3.60.20.10">
    <property type="entry name" value="Glutamine Phosphoribosylpyrophosphate, subunit 1, domain 1"/>
    <property type="match status" value="1"/>
</dbReference>
<feature type="domain" description="Glutamine amidotransferase type-2" evidence="9">
    <location>
        <begin position="2"/>
        <end position="230"/>
    </location>
</feature>
<dbReference type="PANTHER" id="PTHR43284">
    <property type="entry name" value="ASPARAGINE SYNTHETASE (GLUTAMINE-HYDROLYZING)"/>
    <property type="match status" value="1"/>
</dbReference>
<dbReference type="GO" id="GO:0004066">
    <property type="term" value="F:asparagine synthase (glutamine-hydrolyzing) activity"/>
    <property type="evidence" value="ECO:0007669"/>
    <property type="project" value="InterPro"/>
</dbReference>
<dbReference type="RefSeq" id="XP_003283997.1">
    <property type="nucleotide sequence ID" value="XM_003283949.1"/>
</dbReference>
<dbReference type="Gene3D" id="3.40.50.620">
    <property type="entry name" value="HUPs"/>
    <property type="match status" value="1"/>
</dbReference>
<dbReference type="CDD" id="cd01991">
    <property type="entry name" value="Asn_synthase_B_C"/>
    <property type="match status" value="1"/>
</dbReference>
<evidence type="ECO:0000259" key="9">
    <source>
        <dbReference type="PROSITE" id="PS51278"/>
    </source>
</evidence>
<evidence type="ECO:0000313" key="11">
    <source>
        <dbReference type="Proteomes" id="UP000001064"/>
    </source>
</evidence>
<sequence length="658" mass="76190">MCGISGIVNWSININNKNQNEIIKKMNDSIIHRGPDGEGFYFSNHALVAHRRLTIIDAEGGKQPMIYKKDGVDDHGNQLSSSVVLSYNGELYNFQDLKIELEKLGHKFKTRSDTEVILLSYIEWGEKCLSKFNGVFAFAIYDERISSLFLARDRIGVKPLYYTIIGDDGNTILFGSEIKVLLAHPSVKPYVDVEGLNNLFTMGPFKSPDNCIYRDIKSVPAGNYINFKKIENNKPNEKVNINSPSSKCQEYTNFKMNIIEYWNLKSLKHTDNIEETTNKVLKLFKQSVEKQLVSDEPVGFLLSGGLDSSSIVAITSKEIQPNSKLNTFSLSFENEESDFQEDYLHRDIDEPFSKLVSKDCSTNHKTVLINSKNNLFDLNIYKPLKAFDYPSIGNADTSMIQLFNEIKNDPSNCKVILSGELSDEVFSGYTWFYDERVISNDIFPTLVGVELYNDYNLYLKDEILEKLDYKNFKDRKFDELINQVPYLMDEDNVGEENQLQKKQRILSYFFIKNLGHYLLERKDRCSMSNSIEVRVPFGDHDLIEYCWNIPFDIKSIDNIEKGILRRSIGNLLPKEIQYRRKSAYPLSCDINFFYHLCDHMELVLNDSTSPIHQFIKPEPIYQILKNKLNLDNPKKESKLFEHLLLTNQWIKEYKILFV</sequence>
<evidence type="ECO:0000256" key="5">
    <source>
        <dbReference type="PIRNR" id="PIRNR001589"/>
    </source>
</evidence>
<dbReference type="PANTHER" id="PTHR43284:SF1">
    <property type="entry name" value="ASPARAGINE SYNTHETASE"/>
    <property type="match status" value="1"/>
</dbReference>
<keyword evidence="11" id="KW-1185">Reference proteome</keyword>
<dbReference type="GeneID" id="10509932"/>
<dbReference type="InterPro" id="IPR006426">
    <property type="entry name" value="Asn_synth_AEB"/>
</dbReference>